<dbReference type="InterPro" id="IPR002328">
    <property type="entry name" value="ADH_Zn_CS"/>
</dbReference>
<evidence type="ECO:0000256" key="5">
    <source>
        <dbReference type="ARBA" id="ARBA00023002"/>
    </source>
</evidence>
<reference evidence="8 9" key="1">
    <citation type="submission" date="2019-06" db="EMBL/GenBank/DDBJ databases">
        <title>Sequencing the genomes of 1000 actinobacteria strains.</title>
        <authorList>
            <person name="Klenk H.-P."/>
        </authorList>
    </citation>
    <scope>NUCLEOTIDE SEQUENCE [LARGE SCALE GENOMIC DNA]</scope>
    <source>
        <strain evidence="8 9">DSM 45928</strain>
    </source>
</reference>
<evidence type="ECO:0000313" key="9">
    <source>
        <dbReference type="Proteomes" id="UP000317043"/>
    </source>
</evidence>
<dbReference type="Pfam" id="PF00107">
    <property type="entry name" value="ADH_zinc_N"/>
    <property type="match status" value="1"/>
</dbReference>
<dbReference type="RefSeq" id="WP_142037245.1">
    <property type="nucleotide sequence ID" value="NZ_JBHTGS010000001.1"/>
</dbReference>
<dbReference type="Gene3D" id="3.90.180.10">
    <property type="entry name" value="Medium-chain alcohol dehydrogenases, catalytic domain"/>
    <property type="match status" value="1"/>
</dbReference>
<name>A0A543AUE6_9ACTN</name>
<evidence type="ECO:0000256" key="1">
    <source>
        <dbReference type="ARBA" id="ARBA00001947"/>
    </source>
</evidence>
<dbReference type="GO" id="GO:0008270">
    <property type="term" value="F:zinc ion binding"/>
    <property type="evidence" value="ECO:0007669"/>
    <property type="project" value="InterPro"/>
</dbReference>
<dbReference type="OrthoDB" id="334894at2"/>
<dbReference type="SMART" id="SM00829">
    <property type="entry name" value="PKS_ER"/>
    <property type="match status" value="1"/>
</dbReference>
<dbReference type="Pfam" id="PF08240">
    <property type="entry name" value="ADH_N"/>
    <property type="match status" value="1"/>
</dbReference>
<dbReference type="EMBL" id="VFOW01000001">
    <property type="protein sequence ID" value="TQL76201.1"/>
    <property type="molecule type" value="Genomic_DNA"/>
</dbReference>
<protein>
    <submittedName>
        <fullName evidence="8">Aryl-alcohol dehydrogenase</fullName>
    </submittedName>
</protein>
<evidence type="ECO:0000256" key="6">
    <source>
        <dbReference type="RuleBase" id="RU361277"/>
    </source>
</evidence>
<comment type="similarity">
    <text evidence="2 6">Belongs to the zinc-containing alcohol dehydrogenase family.</text>
</comment>
<evidence type="ECO:0000256" key="4">
    <source>
        <dbReference type="ARBA" id="ARBA00022833"/>
    </source>
</evidence>
<evidence type="ECO:0000259" key="7">
    <source>
        <dbReference type="SMART" id="SM00829"/>
    </source>
</evidence>
<dbReference type="InterPro" id="IPR020843">
    <property type="entry name" value="ER"/>
</dbReference>
<dbReference type="SUPFAM" id="SSF50129">
    <property type="entry name" value="GroES-like"/>
    <property type="match status" value="1"/>
</dbReference>
<dbReference type="PANTHER" id="PTHR43350">
    <property type="entry name" value="NAD-DEPENDENT ALCOHOL DEHYDROGENASE"/>
    <property type="match status" value="1"/>
</dbReference>
<keyword evidence="3 6" id="KW-0479">Metal-binding</keyword>
<comment type="caution">
    <text evidence="8">The sequence shown here is derived from an EMBL/GenBank/DDBJ whole genome shotgun (WGS) entry which is preliminary data.</text>
</comment>
<keyword evidence="9" id="KW-1185">Reference proteome</keyword>
<evidence type="ECO:0000256" key="2">
    <source>
        <dbReference type="ARBA" id="ARBA00008072"/>
    </source>
</evidence>
<keyword evidence="4 6" id="KW-0862">Zinc</keyword>
<organism evidence="8 9">
    <name type="scientific">Stackebrandtia endophytica</name>
    <dbReference type="NCBI Taxonomy" id="1496996"/>
    <lineage>
        <taxon>Bacteria</taxon>
        <taxon>Bacillati</taxon>
        <taxon>Actinomycetota</taxon>
        <taxon>Actinomycetes</taxon>
        <taxon>Glycomycetales</taxon>
        <taxon>Glycomycetaceae</taxon>
        <taxon>Stackebrandtia</taxon>
    </lineage>
</organism>
<dbReference type="InterPro" id="IPR013149">
    <property type="entry name" value="ADH-like_C"/>
</dbReference>
<dbReference type="PROSITE" id="PS00059">
    <property type="entry name" value="ADH_ZINC"/>
    <property type="match status" value="1"/>
</dbReference>
<comment type="cofactor">
    <cofactor evidence="1 6">
        <name>Zn(2+)</name>
        <dbReference type="ChEBI" id="CHEBI:29105"/>
    </cofactor>
</comment>
<dbReference type="AlphaFoldDB" id="A0A543AUE6"/>
<dbReference type="FunFam" id="3.40.50.720:FF:000003">
    <property type="entry name" value="S-(hydroxymethyl)glutathione dehydrogenase"/>
    <property type="match status" value="1"/>
</dbReference>
<dbReference type="GO" id="GO:0016491">
    <property type="term" value="F:oxidoreductase activity"/>
    <property type="evidence" value="ECO:0007669"/>
    <property type="project" value="UniProtKB-KW"/>
</dbReference>
<gene>
    <name evidence="8" type="ORF">FB566_1723</name>
</gene>
<dbReference type="InterPro" id="IPR013154">
    <property type="entry name" value="ADH-like_N"/>
</dbReference>
<evidence type="ECO:0000313" key="8">
    <source>
        <dbReference type="EMBL" id="TQL76201.1"/>
    </source>
</evidence>
<dbReference type="PANTHER" id="PTHR43350:SF2">
    <property type="entry name" value="GROES-LIKE ZINC-BINDING ALCOHOL DEHYDROGENASE FAMILY PROTEIN"/>
    <property type="match status" value="1"/>
</dbReference>
<dbReference type="InParanoid" id="A0A543AUE6"/>
<accession>A0A543AUE6</accession>
<sequence length="366" mass="37992">MDVQGAVVRGQGQPFELATLQLDEPRPDEVRVKITASGVCHTDAIVRDQVYPTPLPAVLGHEGAGIVEAVGSDVDFVAVGDHVVLGFNHCGVCRLCRRGRPAYCEYLYERNFGGTRPDGSVAFSEDGKAVSSHFFGQSSFASHVNAARNSVVKVPDEVPLELLGPLGCGFGTGAGAILNSFGVRPGDTVAVFGSGAVGSAAIMAAAAVGAGAIVAVDLIDSRLEVATELGATHTVNSKTDDLAAAVADITGGIGLDFALDCTGIPAVTRQAADSLGKLGTAGLVGAPPFGAEASFEIGESLMKGWRFQTIIEGDAIPQDFIPRMIGLWRQGRFPLEKLVKSFPIADINEAFDASARGEVIKPILTF</sequence>
<dbReference type="InterPro" id="IPR036291">
    <property type="entry name" value="NAD(P)-bd_dom_sf"/>
</dbReference>
<proteinExistence type="inferred from homology"/>
<feature type="domain" description="Enoyl reductase (ER)" evidence="7">
    <location>
        <begin position="10"/>
        <end position="364"/>
    </location>
</feature>
<dbReference type="SUPFAM" id="SSF51735">
    <property type="entry name" value="NAD(P)-binding Rossmann-fold domains"/>
    <property type="match status" value="1"/>
</dbReference>
<dbReference type="Proteomes" id="UP000317043">
    <property type="component" value="Unassembled WGS sequence"/>
</dbReference>
<dbReference type="CDD" id="cd08278">
    <property type="entry name" value="benzyl_alcohol_DH"/>
    <property type="match status" value="1"/>
</dbReference>
<dbReference type="InterPro" id="IPR011032">
    <property type="entry name" value="GroES-like_sf"/>
</dbReference>
<keyword evidence="5" id="KW-0560">Oxidoreductase</keyword>
<evidence type="ECO:0000256" key="3">
    <source>
        <dbReference type="ARBA" id="ARBA00022723"/>
    </source>
</evidence>
<dbReference type="Gene3D" id="3.40.50.720">
    <property type="entry name" value="NAD(P)-binding Rossmann-like Domain"/>
    <property type="match status" value="1"/>
</dbReference>